<dbReference type="InterPro" id="IPR012337">
    <property type="entry name" value="RNaseH-like_sf"/>
</dbReference>
<dbReference type="OrthoDB" id="1607513at2759"/>
<evidence type="ECO:0000313" key="12">
    <source>
        <dbReference type="Proteomes" id="UP000663834"/>
    </source>
</evidence>
<evidence type="ECO:0000313" key="8">
    <source>
        <dbReference type="EMBL" id="CAF1595830.1"/>
    </source>
</evidence>
<feature type="region of interest" description="Disordered" evidence="6">
    <location>
        <begin position="317"/>
        <end position="338"/>
    </location>
</feature>
<comment type="subcellular location">
    <subcellularLocation>
        <location evidence="1">Nucleus</location>
    </subcellularLocation>
</comment>
<evidence type="ECO:0000256" key="3">
    <source>
        <dbReference type="ARBA" id="ARBA00022771"/>
    </source>
</evidence>
<dbReference type="EMBL" id="CAJNOV010017713">
    <property type="protein sequence ID" value="CAF1611589.1"/>
    <property type="molecule type" value="Genomic_DNA"/>
</dbReference>
<proteinExistence type="predicted"/>
<keyword evidence="2" id="KW-0479">Metal-binding</keyword>
<organism evidence="8 12">
    <name type="scientific">Rotaria magnacalcarata</name>
    <dbReference type="NCBI Taxonomy" id="392030"/>
    <lineage>
        <taxon>Eukaryota</taxon>
        <taxon>Metazoa</taxon>
        <taxon>Spiralia</taxon>
        <taxon>Gnathifera</taxon>
        <taxon>Rotifera</taxon>
        <taxon>Eurotatoria</taxon>
        <taxon>Bdelloidea</taxon>
        <taxon>Philodinida</taxon>
        <taxon>Philodinidae</taxon>
        <taxon>Rotaria</taxon>
    </lineage>
</organism>
<dbReference type="Proteomes" id="UP000681720">
    <property type="component" value="Unassembled WGS sequence"/>
</dbReference>
<dbReference type="GO" id="GO:0008270">
    <property type="term" value="F:zinc ion binding"/>
    <property type="evidence" value="ECO:0007669"/>
    <property type="project" value="UniProtKB-KW"/>
</dbReference>
<evidence type="ECO:0000256" key="5">
    <source>
        <dbReference type="ARBA" id="ARBA00023242"/>
    </source>
</evidence>
<dbReference type="EMBL" id="CAJNOW010011278">
    <property type="protein sequence ID" value="CAF1595830.1"/>
    <property type="molecule type" value="Genomic_DNA"/>
</dbReference>
<evidence type="ECO:0000313" key="11">
    <source>
        <dbReference type="EMBL" id="CAF3858680.1"/>
    </source>
</evidence>
<dbReference type="SUPFAM" id="SSF53098">
    <property type="entry name" value="Ribonuclease H-like"/>
    <property type="match status" value="1"/>
</dbReference>
<dbReference type="GO" id="GO:0005634">
    <property type="term" value="C:nucleus"/>
    <property type="evidence" value="ECO:0007669"/>
    <property type="project" value="UniProtKB-SubCell"/>
</dbReference>
<accession>A0A816AJP8</accession>
<keyword evidence="3" id="KW-0863">Zinc-finger</keyword>
<protein>
    <recommendedName>
        <fullName evidence="7">HAT C-terminal dimerisation domain-containing protein</fullName>
    </recommendedName>
</protein>
<evidence type="ECO:0000313" key="10">
    <source>
        <dbReference type="EMBL" id="CAF3758299.1"/>
    </source>
</evidence>
<feature type="compositionally biased region" description="Low complexity" evidence="6">
    <location>
        <begin position="326"/>
        <end position="338"/>
    </location>
</feature>
<dbReference type="Proteomes" id="UP000681967">
    <property type="component" value="Unassembled WGS sequence"/>
</dbReference>
<evidence type="ECO:0000256" key="2">
    <source>
        <dbReference type="ARBA" id="ARBA00022723"/>
    </source>
</evidence>
<dbReference type="GO" id="GO:0046983">
    <property type="term" value="F:protein dimerization activity"/>
    <property type="evidence" value="ECO:0007669"/>
    <property type="project" value="InterPro"/>
</dbReference>
<dbReference type="InterPro" id="IPR052035">
    <property type="entry name" value="ZnF_BED_domain_contain"/>
</dbReference>
<dbReference type="Proteomes" id="UP000663834">
    <property type="component" value="Unassembled WGS sequence"/>
</dbReference>
<gene>
    <name evidence="10" type="ORF">BYL167_LOCUS716</name>
    <name evidence="9" type="ORF">CJN711_LOCUS36570</name>
    <name evidence="11" type="ORF">GIL414_LOCUS4369</name>
    <name evidence="8" type="ORF">KQP761_LOCUS21701</name>
</gene>
<evidence type="ECO:0000256" key="1">
    <source>
        <dbReference type="ARBA" id="ARBA00004123"/>
    </source>
</evidence>
<dbReference type="Pfam" id="PF05699">
    <property type="entry name" value="Dimer_Tnp_hAT"/>
    <property type="match status" value="1"/>
</dbReference>
<name>A0A816AJP8_9BILA</name>
<dbReference type="EMBL" id="CAJOBJ010001044">
    <property type="protein sequence ID" value="CAF3858680.1"/>
    <property type="molecule type" value="Genomic_DNA"/>
</dbReference>
<evidence type="ECO:0000259" key="7">
    <source>
        <dbReference type="Pfam" id="PF05699"/>
    </source>
</evidence>
<dbReference type="PANTHER" id="PTHR46481:SF10">
    <property type="entry name" value="ZINC FINGER BED DOMAIN-CONTAINING PROTEIN 39"/>
    <property type="match status" value="1"/>
</dbReference>
<evidence type="ECO:0000256" key="4">
    <source>
        <dbReference type="ARBA" id="ARBA00022833"/>
    </source>
</evidence>
<evidence type="ECO:0000313" key="9">
    <source>
        <dbReference type="EMBL" id="CAF1611589.1"/>
    </source>
</evidence>
<dbReference type="Proteomes" id="UP000663855">
    <property type="component" value="Unassembled WGS sequence"/>
</dbReference>
<evidence type="ECO:0000256" key="6">
    <source>
        <dbReference type="SAM" id="MobiDB-lite"/>
    </source>
</evidence>
<comment type="caution">
    <text evidence="8">The sequence shown here is derived from an EMBL/GenBank/DDBJ whole genome shotgun (WGS) entry which is preliminary data.</text>
</comment>
<dbReference type="EMBL" id="CAJOBH010000084">
    <property type="protein sequence ID" value="CAF3758299.1"/>
    <property type="molecule type" value="Genomic_DNA"/>
</dbReference>
<dbReference type="AlphaFoldDB" id="A0A816AJP8"/>
<sequence>MNQENNSFENLHPSQDDVQIQIEAEVSISAGTITSTTSSSILTTPKTARDKFFKDLQYETEKKDGVTSNFTRHARECHKQAFDIWVRELNESKSVSSTKSVNKITNHFEKTSRSSHSTYNANHPRQMELLMGVVKNLIIKLGLPLSIVERPAFIKFMETVDPKFVLTSRRTLTRTTIPLLYEKMHDQLKMFCSTATFLSLALDVWSDRRLRSFCVITAHAIINGTFKSYVLDFVPLWGSHNGSLLLQTYEEIVNRFGIKDKVIRLFTDSSSNNISAFKNLIIPGFEEYFINDDDNEITEEDSDTEVNDETHSDEYEYEYDDSKNISSTASNSTTTESTQDIMENSFRNLFDNNEVFRIPCFAHTIQLVVADGLKEAQSILLSLGKVSTIAKLSQTNTKFAEKLELMKVSIPRAIIIRWNSQFLMVERILAIPTLTLNEILIQLKYKHLCFNSHDLDVLNEFICLLSLIAEVTTKIQQENSPSISLIAPSILAIYSDLKKEKNNIHYTNVLCDALLSSLLSRFGGLLEQLQIDLNETGVDFKENKRFYNLYEDPVFLFTPFLDGMFKLDWITKSSLPDPAKEQICEKIKQLILDQSMVIKHANDKSVPVDAELIEELQQTSSEKKPVDQRKFIKEEIAHYLEDNDYDSMVLLRLTTSISYETLSKLATKYLCIPATSAAVERIFSQSGFIFRSHRARMSRKTLQQLTLLKCNSEN</sequence>
<keyword evidence="4" id="KW-0862">Zinc</keyword>
<keyword evidence="5" id="KW-0539">Nucleus</keyword>
<feature type="domain" description="HAT C-terminal dimerisation" evidence="7">
    <location>
        <begin position="638"/>
        <end position="709"/>
    </location>
</feature>
<dbReference type="PANTHER" id="PTHR46481">
    <property type="entry name" value="ZINC FINGER BED DOMAIN-CONTAINING PROTEIN 4"/>
    <property type="match status" value="1"/>
</dbReference>
<reference evidence="8" key="1">
    <citation type="submission" date="2021-02" db="EMBL/GenBank/DDBJ databases">
        <authorList>
            <person name="Nowell W R."/>
        </authorList>
    </citation>
    <scope>NUCLEOTIDE SEQUENCE</scope>
</reference>
<dbReference type="InterPro" id="IPR008906">
    <property type="entry name" value="HATC_C_dom"/>
</dbReference>